<organism evidence="2 3">
    <name type="scientific">Flagellimonas eckloniae</name>
    <dbReference type="NCBI Taxonomy" id="346185"/>
    <lineage>
        <taxon>Bacteria</taxon>
        <taxon>Pseudomonadati</taxon>
        <taxon>Bacteroidota</taxon>
        <taxon>Flavobacteriia</taxon>
        <taxon>Flavobacteriales</taxon>
        <taxon>Flavobacteriaceae</taxon>
        <taxon>Flagellimonas</taxon>
    </lineage>
</organism>
<dbReference type="Gene3D" id="3.10.180.10">
    <property type="entry name" value="2,3-Dihydroxybiphenyl 1,2-Dioxygenase, domain 1"/>
    <property type="match status" value="1"/>
</dbReference>
<proteinExistence type="predicted"/>
<reference evidence="2 3" key="1">
    <citation type="submission" date="2015-04" db="EMBL/GenBank/DDBJ databases">
        <title>Complete genome of flavobacterium.</title>
        <authorList>
            <person name="Kwon Y.M."/>
            <person name="Kim S.-J."/>
        </authorList>
    </citation>
    <scope>NUCLEOTIDE SEQUENCE [LARGE SCALE GENOMIC DNA]</scope>
    <source>
        <strain evidence="2 3">DK169</strain>
    </source>
</reference>
<protein>
    <submittedName>
        <fullName evidence="2">Glyoxalase</fullName>
    </submittedName>
</protein>
<accession>A0A0Q1H5I9</accession>
<dbReference type="EMBL" id="LCTZ01000002">
    <property type="protein sequence ID" value="KQC28821.1"/>
    <property type="molecule type" value="Genomic_DNA"/>
</dbReference>
<evidence type="ECO:0000313" key="3">
    <source>
        <dbReference type="Proteomes" id="UP000050827"/>
    </source>
</evidence>
<dbReference type="Proteomes" id="UP000050827">
    <property type="component" value="Unassembled WGS sequence"/>
</dbReference>
<dbReference type="SUPFAM" id="SSF54593">
    <property type="entry name" value="Glyoxalase/Bleomycin resistance protein/Dihydroxybiphenyl dioxygenase"/>
    <property type="match status" value="1"/>
</dbReference>
<keyword evidence="3" id="KW-1185">Reference proteome</keyword>
<dbReference type="AlphaFoldDB" id="A0A0Q1H5I9"/>
<name>A0A0Q1H5I9_9FLAO</name>
<dbReference type="PANTHER" id="PTHR33993:SF2">
    <property type="entry name" value="VOC DOMAIN-CONTAINING PROTEIN"/>
    <property type="match status" value="1"/>
</dbReference>
<dbReference type="PANTHER" id="PTHR33993">
    <property type="entry name" value="GLYOXALASE-RELATED"/>
    <property type="match status" value="1"/>
</dbReference>
<feature type="domain" description="VOC" evidence="1">
    <location>
        <begin position="5"/>
        <end position="125"/>
    </location>
</feature>
<evidence type="ECO:0000259" key="1">
    <source>
        <dbReference type="PROSITE" id="PS51819"/>
    </source>
</evidence>
<dbReference type="CDD" id="cd07247">
    <property type="entry name" value="SgaA_N_like"/>
    <property type="match status" value="1"/>
</dbReference>
<evidence type="ECO:0000313" key="2">
    <source>
        <dbReference type="EMBL" id="KQC28821.1"/>
    </source>
</evidence>
<dbReference type="RefSeq" id="WP_055392361.1">
    <property type="nucleotide sequence ID" value="NZ_LCTZ01000002.1"/>
</dbReference>
<dbReference type="PATRIC" id="fig|1547436.3.peg.443"/>
<dbReference type="OrthoDB" id="9804235at2"/>
<gene>
    <name evidence="2" type="ORF">AAY42_02120</name>
</gene>
<sequence length="126" mass="14071">MEQNMVGWFEIPVSDMERAKTFYEKVFQIKIQVQDLGGTQMGWFPWAEGKNGAAGSLILQPDWYKPSATDGVLVYFASTDVQIELDLIEAAGGKILKPKTQISPDVGYMGLFLDTEGNRIALHSRK</sequence>
<dbReference type="PROSITE" id="PS51819">
    <property type="entry name" value="VOC"/>
    <property type="match status" value="1"/>
</dbReference>
<comment type="caution">
    <text evidence="2">The sequence shown here is derived from an EMBL/GenBank/DDBJ whole genome shotgun (WGS) entry which is preliminary data.</text>
</comment>
<dbReference type="InterPro" id="IPR037523">
    <property type="entry name" value="VOC_core"/>
</dbReference>
<dbReference type="STRING" id="346185.AAY42_02120"/>
<dbReference type="InterPro" id="IPR004360">
    <property type="entry name" value="Glyas_Fos-R_dOase_dom"/>
</dbReference>
<dbReference type="InterPro" id="IPR052164">
    <property type="entry name" value="Anthracycline_SecMetBiosynth"/>
</dbReference>
<dbReference type="InterPro" id="IPR029068">
    <property type="entry name" value="Glyas_Bleomycin-R_OHBP_Dase"/>
</dbReference>
<dbReference type="Pfam" id="PF00903">
    <property type="entry name" value="Glyoxalase"/>
    <property type="match status" value="1"/>
</dbReference>